<organism evidence="1 2">
    <name type="scientific">Anopheles albimanus</name>
    <name type="common">New world malaria mosquito</name>
    <dbReference type="NCBI Taxonomy" id="7167"/>
    <lineage>
        <taxon>Eukaryota</taxon>
        <taxon>Metazoa</taxon>
        <taxon>Ecdysozoa</taxon>
        <taxon>Arthropoda</taxon>
        <taxon>Hexapoda</taxon>
        <taxon>Insecta</taxon>
        <taxon>Pterygota</taxon>
        <taxon>Neoptera</taxon>
        <taxon>Endopterygota</taxon>
        <taxon>Diptera</taxon>
        <taxon>Nematocera</taxon>
        <taxon>Culicoidea</taxon>
        <taxon>Culicidae</taxon>
        <taxon>Anophelinae</taxon>
        <taxon>Anopheles</taxon>
    </lineage>
</organism>
<accession>A0A182F0R9</accession>
<sequence>MDFLNSAERSFATGSRETPDICDQYLEKIGYYRKHTARDSANLFRVISEQHYDIQLYHGRVRQDCVDYLREHPSQFPQIPVAERENYLETMASCDTIGSMTELMALALLHRANVQIFEPFTNGRWFYLSADCKETWRIFMGRDKYFDSVFTLDYMKMLAYCQALVYEVLYVHVMKLPDVAYAVERMLYDPYDRKIRYYKNDRKQDVAVTVDGRRLVLSSDADTSCVLSSYRFCHFHNNDNFPSIAKFFRSYRGDGTNVDLFRSDMNELIVPSRTCGPSGKPDPLLYQRNVSCVRQLLSVGITPFPYKTAKLLDPHIYRNAEYDAWMEDVVKGFRYATNREHMYKIGARVIAKIKDTYKSCRIEQIVSERQMMLVRLNASSAEWVPWNDVKISSHSKSSDGGLPSASPQGHGLKINALSTKLRNISSLKIESHSGPTYNIGEQVHSINRVDDTALLQQEQKPNLFQEHHQQQPILQYPQPVWPTPTMAPCEPTMVPNMLTEHVMPIPGTPPFLENVHLLPNYWIGNFPPFHHHHPGAIQGPPPPFPIHPHLAPSAATAIGAAQILEQQHQEQQQQEHQHFAWMVNQMGHFATEGGQQPPPYQTLIAHNANVPSWFGGDHQVCTPDPILATMIPPGINPQHQQQQLQSPGTPLPPAMHALAPMIPPPPPYCQHFFPWMSTGAPGDVTTTTPPTAPTFTWPAPTGMPSIGQEINSSCMMNSDGQRGSAVPYF</sequence>
<dbReference type="EnsemblMetazoa" id="AALB000042-RA">
    <property type="protein sequence ID" value="AALB000042-PA"/>
    <property type="gene ID" value="AALB000042"/>
</dbReference>
<dbReference type="Proteomes" id="UP000069272">
    <property type="component" value="Chromosome 2L"/>
</dbReference>
<name>A0A182F0R9_ANOAL</name>
<evidence type="ECO:0000313" key="2">
    <source>
        <dbReference type="Proteomes" id="UP000069272"/>
    </source>
</evidence>
<dbReference type="AlphaFoldDB" id="A0A182F0R9"/>
<dbReference type="Gene3D" id="3.90.70.80">
    <property type="match status" value="1"/>
</dbReference>
<dbReference type="VEuPathDB" id="VectorBase:AALB20_030942"/>
<dbReference type="PANTHER" id="PTHR12419">
    <property type="entry name" value="OTU DOMAIN CONTAINING PROTEIN"/>
    <property type="match status" value="1"/>
</dbReference>
<reference evidence="1" key="2">
    <citation type="submission" date="2022-08" db="UniProtKB">
        <authorList>
            <consortium name="EnsemblMetazoa"/>
        </authorList>
    </citation>
    <scope>IDENTIFICATION</scope>
    <source>
        <strain evidence="1">STECLA/ALBI9_A</strain>
    </source>
</reference>
<dbReference type="InterPro" id="IPR003323">
    <property type="entry name" value="OTU_dom"/>
</dbReference>
<dbReference type="PROSITE" id="PS50802">
    <property type="entry name" value="OTU"/>
    <property type="match status" value="1"/>
</dbReference>
<dbReference type="VEuPathDB" id="VectorBase:AALB000042"/>
<protein>
    <submittedName>
        <fullName evidence="1">OTU domain-containing protein</fullName>
    </submittedName>
</protein>
<proteinExistence type="predicted"/>
<dbReference type="GO" id="GO:0061578">
    <property type="term" value="F:K63-linked deubiquitinase activity"/>
    <property type="evidence" value="ECO:0007669"/>
    <property type="project" value="TreeGrafter"/>
</dbReference>
<evidence type="ECO:0000313" key="1">
    <source>
        <dbReference type="EnsemblMetazoa" id="AALB000042-PA"/>
    </source>
</evidence>
<dbReference type="InterPro" id="IPR050704">
    <property type="entry name" value="Peptidase_C85-like"/>
</dbReference>
<dbReference type="STRING" id="7167.A0A182F0R9"/>
<reference evidence="1 2" key="1">
    <citation type="journal article" date="2017" name="G3 (Bethesda)">
        <title>The Physical Genome Mapping of Anopheles albimanus Corrected Scaffold Misassemblies and Identified Interarm Rearrangements in Genus Anopheles.</title>
        <authorList>
            <person name="Artemov G.N."/>
            <person name="Peery A.N."/>
            <person name="Jiang X."/>
            <person name="Tu Z."/>
            <person name="Stegniy V.N."/>
            <person name="Sharakhova M.V."/>
            <person name="Sharakhov I.V."/>
        </authorList>
    </citation>
    <scope>NUCLEOTIDE SEQUENCE [LARGE SCALE GENOMIC DNA]</scope>
    <source>
        <strain evidence="1 2">ALBI9_A</strain>
    </source>
</reference>
<keyword evidence="2" id="KW-1185">Reference proteome</keyword>
<dbReference type="PANTHER" id="PTHR12419:SF115">
    <property type="entry name" value="PROTEIN OVARIAN TUMOR LOCUS-RELATED"/>
    <property type="match status" value="1"/>
</dbReference>